<gene>
    <name evidence="2" type="ORF">UFOPK2786_01299</name>
</gene>
<dbReference type="AlphaFoldDB" id="A0A6J6TUD2"/>
<name>A0A6J6TUD2_9ZZZZ</name>
<dbReference type="EMBL" id="CAEZYW010000215">
    <property type="protein sequence ID" value="CAB4751200.1"/>
    <property type="molecule type" value="Genomic_DNA"/>
</dbReference>
<sequence>MPKERSTASYSSAASARETALLTATNGVGIGTSMTGSPMRSPASRRACGTASKVSPTPKPRAAAPAAITASA</sequence>
<proteinExistence type="predicted"/>
<feature type="compositionally biased region" description="Low complexity" evidence="1">
    <location>
        <begin position="60"/>
        <end position="72"/>
    </location>
</feature>
<evidence type="ECO:0000313" key="2">
    <source>
        <dbReference type="EMBL" id="CAB4751200.1"/>
    </source>
</evidence>
<feature type="region of interest" description="Disordered" evidence="1">
    <location>
        <begin position="24"/>
        <end position="72"/>
    </location>
</feature>
<evidence type="ECO:0000256" key="1">
    <source>
        <dbReference type="SAM" id="MobiDB-lite"/>
    </source>
</evidence>
<feature type="compositionally biased region" description="Polar residues" evidence="1">
    <location>
        <begin position="24"/>
        <end position="38"/>
    </location>
</feature>
<protein>
    <submittedName>
        <fullName evidence="2">Unannotated protein</fullName>
    </submittedName>
</protein>
<reference evidence="2" key="1">
    <citation type="submission" date="2020-05" db="EMBL/GenBank/DDBJ databases">
        <authorList>
            <person name="Chiriac C."/>
            <person name="Salcher M."/>
            <person name="Ghai R."/>
            <person name="Kavagutti S V."/>
        </authorList>
    </citation>
    <scope>NUCLEOTIDE SEQUENCE</scope>
</reference>
<organism evidence="2">
    <name type="scientific">freshwater metagenome</name>
    <dbReference type="NCBI Taxonomy" id="449393"/>
    <lineage>
        <taxon>unclassified sequences</taxon>
        <taxon>metagenomes</taxon>
        <taxon>ecological metagenomes</taxon>
    </lineage>
</organism>
<accession>A0A6J6TUD2</accession>